<dbReference type="AlphaFoldDB" id="A0ABD3RV38"/>
<organism evidence="1 2">
    <name type="scientific">Cyclostephanos tholiformis</name>
    <dbReference type="NCBI Taxonomy" id="382380"/>
    <lineage>
        <taxon>Eukaryota</taxon>
        <taxon>Sar</taxon>
        <taxon>Stramenopiles</taxon>
        <taxon>Ochrophyta</taxon>
        <taxon>Bacillariophyta</taxon>
        <taxon>Coscinodiscophyceae</taxon>
        <taxon>Thalassiosirophycidae</taxon>
        <taxon>Stephanodiscales</taxon>
        <taxon>Stephanodiscaceae</taxon>
        <taxon>Cyclostephanos</taxon>
    </lineage>
</organism>
<sequence>MASSRRVEGFVHSLICSGEEGRDPHSARRLIESLTIYSLVADAEATDGPLPLACDGRLLSET</sequence>
<gene>
    <name evidence="1" type="ORF">ACHAXA_009708</name>
</gene>
<protein>
    <submittedName>
        <fullName evidence="1">Uncharacterized protein</fullName>
    </submittedName>
</protein>
<reference evidence="1 2" key="1">
    <citation type="submission" date="2024-10" db="EMBL/GenBank/DDBJ databases">
        <title>Updated reference genomes for cyclostephanoid diatoms.</title>
        <authorList>
            <person name="Roberts W.R."/>
            <person name="Alverson A.J."/>
        </authorList>
    </citation>
    <scope>NUCLEOTIDE SEQUENCE [LARGE SCALE GENOMIC DNA]</scope>
    <source>
        <strain evidence="1 2">AJA228-03</strain>
    </source>
</reference>
<keyword evidence="2" id="KW-1185">Reference proteome</keyword>
<evidence type="ECO:0000313" key="2">
    <source>
        <dbReference type="Proteomes" id="UP001530377"/>
    </source>
</evidence>
<accession>A0ABD3RV38</accession>
<comment type="caution">
    <text evidence="1">The sequence shown here is derived from an EMBL/GenBank/DDBJ whole genome shotgun (WGS) entry which is preliminary data.</text>
</comment>
<dbReference type="EMBL" id="JALLPB020000167">
    <property type="protein sequence ID" value="KAL3816070.1"/>
    <property type="molecule type" value="Genomic_DNA"/>
</dbReference>
<name>A0ABD3RV38_9STRA</name>
<evidence type="ECO:0000313" key="1">
    <source>
        <dbReference type="EMBL" id="KAL3816070.1"/>
    </source>
</evidence>
<proteinExistence type="predicted"/>
<dbReference type="Proteomes" id="UP001530377">
    <property type="component" value="Unassembled WGS sequence"/>
</dbReference>